<evidence type="ECO:0000256" key="1">
    <source>
        <dbReference type="SAM" id="MobiDB-lite"/>
    </source>
</evidence>
<keyword evidence="2" id="KW-0472">Membrane</keyword>
<evidence type="ECO:0000313" key="4">
    <source>
        <dbReference type="Proteomes" id="UP000593626"/>
    </source>
</evidence>
<organism evidence="3 4">
    <name type="scientific">Mangrovibacillus cuniculi</name>
    <dbReference type="NCBI Taxonomy" id="2593652"/>
    <lineage>
        <taxon>Bacteria</taxon>
        <taxon>Bacillati</taxon>
        <taxon>Bacillota</taxon>
        <taxon>Bacilli</taxon>
        <taxon>Bacillales</taxon>
        <taxon>Bacillaceae</taxon>
        <taxon>Mangrovibacillus</taxon>
    </lineage>
</organism>
<dbReference type="RefSeq" id="WP_239671926.1">
    <property type="nucleotide sequence ID" value="NZ_CP049742.1"/>
</dbReference>
<proteinExistence type="predicted"/>
<dbReference type="Pfam" id="PF12732">
    <property type="entry name" value="YtxH"/>
    <property type="match status" value="1"/>
</dbReference>
<evidence type="ECO:0000256" key="2">
    <source>
        <dbReference type="SAM" id="Phobius"/>
    </source>
</evidence>
<feature type="transmembrane region" description="Helical" evidence="2">
    <location>
        <begin position="16"/>
        <end position="36"/>
    </location>
</feature>
<feature type="region of interest" description="Disordered" evidence="1">
    <location>
        <begin position="113"/>
        <end position="146"/>
    </location>
</feature>
<keyword evidence="2" id="KW-1133">Transmembrane helix</keyword>
<dbReference type="AlphaFoldDB" id="A0A7S8CC37"/>
<dbReference type="InterPro" id="IPR024623">
    <property type="entry name" value="YtxH"/>
</dbReference>
<accession>A0A7S8CC37</accession>
<sequence>MTANQEQRDQEQTSNGFLVGTIIGGVVGAVTALFLAPKPGKELRNDLTEQAKNVKERSELWTEQVKGKSTELAENAKQTSLSLVQKVQQETNDVVGKVKEFRRASVQEELSQLEEEQVTTIPLPTSEEVVAESQEEEPAKEMEYSK</sequence>
<gene>
    <name evidence="3" type="ORF">G8O30_09885</name>
</gene>
<keyword evidence="2" id="KW-0812">Transmembrane</keyword>
<dbReference type="PANTHER" id="PTHR35792:SF1">
    <property type="entry name" value="SLL0268 PROTEIN"/>
    <property type="match status" value="1"/>
</dbReference>
<dbReference type="InterPro" id="IPR052928">
    <property type="entry name" value="Desiccation-related_membrane"/>
</dbReference>
<evidence type="ECO:0000313" key="3">
    <source>
        <dbReference type="EMBL" id="QPC47260.1"/>
    </source>
</evidence>
<feature type="compositionally biased region" description="Basic and acidic residues" evidence="1">
    <location>
        <begin position="137"/>
        <end position="146"/>
    </location>
</feature>
<dbReference type="EMBL" id="CP049742">
    <property type="protein sequence ID" value="QPC47260.1"/>
    <property type="molecule type" value="Genomic_DNA"/>
</dbReference>
<dbReference type="Proteomes" id="UP000593626">
    <property type="component" value="Chromosome"/>
</dbReference>
<dbReference type="KEGG" id="mcui:G8O30_09885"/>
<keyword evidence="4" id="KW-1185">Reference proteome</keyword>
<dbReference type="PANTHER" id="PTHR35792">
    <property type="entry name" value="GENERAL STRESS PROTEIN"/>
    <property type="match status" value="1"/>
</dbReference>
<reference evidence="3 4" key="1">
    <citation type="submission" date="2019-07" db="EMBL/GenBank/DDBJ databases">
        <title>Genome sequence of 2 isolates from Red Sea Mangroves.</title>
        <authorList>
            <person name="Sefrji F."/>
            <person name="Michoud G."/>
            <person name="Merlino G."/>
            <person name="Daffonchio D."/>
        </authorList>
    </citation>
    <scope>NUCLEOTIDE SEQUENCE [LARGE SCALE GENOMIC DNA]</scope>
    <source>
        <strain evidence="3 4">R1DC41</strain>
    </source>
</reference>
<protein>
    <submittedName>
        <fullName evidence="3">YtxH domain-containing protein</fullName>
    </submittedName>
</protein>
<name>A0A7S8CC37_9BACI</name>